<feature type="region of interest" description="Disordered" evidence="1">
    <location>
        <begin position="152"/>
        <end position="177"/>
    </location>
</feature>
<feature type="region of interest" description="Disordered" evidence="1">
    <location>
        <begin position="235"/>
        <end position="307"/>
    </location>
</feature>
<name>A0A448ZAE6_9STRA</name>
<dbReference type="EMBL" id="CAACVS010000196">
    <property type="protein sequence ID" value="VEU38968.1"/>
    <property type="molecule type" value="Genomic_DNA"/>
</dbReference>
<dbReference type="AlphaFoldDB" id="A0A448ZAE6"/>
<evidence type="ECO:0000313" key="2">
    <source>
        <dbReference type="EMBL" id="VEU38968.1"/>
    </source>
</evidence>
<feature type="compositionally biased region" description="Basic and acidic residues" evidence="1">
    <location>
        <begin position="264"/>
        <end position="278"/>
    </location>
</feature>
<protein>
    <submittedName>
        <fullName evidence="2">Uncharacterized protein</fullName>
    </submittedName>
</protein>
<feature type="region of interest" description="Disordered" evidence="1">
    <location>
        <begin position="1"/>
        <end position="44"/>
    </location>
</feature>
<accession>A0A448ZAE6</accession>
<dbReference type="Proteomes" id="UP000291116">
    <property type="component" value="Unassembled WGS sequence"/>
</dbReference>
<evidence type="ECO:0000313" key="3">
    <source>
        <dbReference type="Proteomes" id="UP000291116"/>
    </source>
</evidence>
<feature type="region of interest" description="Disordered" evidence="1">
    <location>
        <begin position="97"/>
        <end position="116"/>
    </location>
</feature>
<evidence type="ECO:0000256" key="1">
    <source>
        <dbReference type="SAM" id="MobiDB-lite"/>
    </source>
</evidence>
<organism evidence="2 3">
    <name type="scientific">Pseudo-nitzschia multistriata</name>
    <dbReference type="NCBI Taxonomy" id="183589"/>
    <lineage>
        <taxon>Eukaryota</taxon>
        <taxon>Sar</taxon>
        <taxon>Stramenopiles</taxon>
        <taxon>Ochrophyta</taxon>
        <taxon>Bacillariophyta</taxon>
        <taxon>Bacillariophyceae</taxon>
        <taxon>Bacillariophycidae</taxon>
        <taxon>Bacillariales</taxon>
        <taxon>Bacillariaceae</taxon>
        <taxon>Pseudo-nitzschia</taxon>
    </lineage>
</organism>
<feature type="compositionally biased region" description="Polar residues" evidence="1">
    <location>
        <begin position="296"/>
        <end position="307"/>
    </location>
</feature>
<sequence length="338" mass="38456">MASTAAARMSDARRRRFVVTPPRKTNGAPPAKAGSKLREPHAHGQQDVMDRFFSFAEAAFCSPRHSDLASLAKEPVPEPDVLDYVFEHVESFTCADDDEHDYKHERQGGSPSKASAKKHLEYEDYYGADASHHKLHHQQNLEAFSLQRDNSLVETGPAGTPQKLGPHASAAEASPSPHCAMGHEGDLLDYCFETVESYTCADHGDGQTSEALRKSRKQQALEARAEAAIAAQLKARQDYRGRRIRQSASGDWLRKQQQQQHRPPQRDHPRERERDLPRRSSIPTEISTYPKKPWRNRSSGSNTSFHKNISFNKNYYEDPYDEEDNIMLYYRPNQLTWQ</sequence>
<proteinExistence type="predicted"/>
<reference evidence="2 3" key="1">
    <citation type="submission" date="2019-01" db="EMBL/GenBank/DDBJ databases">
        <authorList>
            <person name="Ferrante I. M."/>
        </authorList>
    </citation>
    <scope>NUCLEOTIDE SEQUENCE [LARGE SCALE GENOMIC DNA]</scope>
    <source>
        <strain evidence="2 3">B856</strain>
    </source>
</reference>
<keyword evidence="3" id="KW-1185">Reference proteome</keyword>
<gene>
    <name evidence="2" type="ORF">PSNMU_V1.4_AUG-EV-PASAV3_0058030</name>
</gene>
<feature type="compositionally biased region" description="Low complexity" evidence="1">
    <location>
        <begin position="166"/>
        <end position="177"/>
    </location>
</feature>